<keyword evidence="5" id="KW-1185">Reference proteome</keyword>
<dbReference type="GO" id="GO:0022857">
    <property type="term" value="F:transmembrane transporter activity"/>
    <property type="evidence" value="ECO:0007669"/>
    <property type="project" value="InterPro"/>
</dbReference>
<dbReference type="InterPro" id="IPR036259">
    <property type="entry name" value="MFS_trans_sf"/>
</dbReference>
<name>A0A9Q4C9B7_9CORY</name>
<feature type="transmembrane region" description="Helical" evidence="1">
    <location>
        <begin position="285"/>
        <end position="305"/>
    </location>
</feature>
<accession>A0A9Q4C9B7</accession>
<feature type="transmembrane region" description="Helical" evidence="1">
    <location>
        <begin position="260"/>
        <end position="279"/>
    </location>
</feature>
<feature type="transmembrane region" description="Helical" evidence="1">
    <location>
        <begin position="331"/>
        <end position="350"/>
    </location>
</feature>
<feature type="transmembrane region" description="Helical" evidence="1">
    <location>
        <begin position="83"/>
        <end position="105"/>
    </location>
</feature>
<evidence type="ECO:0008006" key="6">
    <source>
        <dbReference type="Google" id="ProtNLM"/>
    </source>
</evidence>
<dbReference type="InterPro" id="IPR011701">
    <property type="entry name" value="MFS"/>
</dbReference>
<keyword evidence="1" id="KW-0472">Membrane</keyword>
<feature type="transmembrane region" description="Helical" evidence="1">
    <location>
        <begin position="58"/>
        <end position="77"/>
    </location>
</feature>
<dbReference type="Proteomes" id="UP001071478">
    <property type="component" value="Unassembled WGS sequence"/>
</dbReference>
<evidence type="ECO:0000256" key="1">
    <source>
        <dbReference type="SAM" id="Phobius"/>
    </source>
</evidence>
<dbReference type="Proteomes" id="UP001081709">
    <property type="component" value="Unassembled WGS sequence"/>
</dbReference>
<protein>
    <recommendedName>
        <fullName evidence="6">MFS transporter</fullName>
    </recommendedName>
</protein>
<dbReference type="Pfam" id="PF07690">
    <property type="entry name" value="MFS_1"/>
    <property type="match status" value="1"/>
</dbReference>
<evidence type="ECO:0000313" key="5">
    <source>
        <dbReference type="Proteomes" id="UP001081709"/>
    </source>
</evidence>
<feature type="transmembrane region" description="Helical" evidence="1">
    <location>
        <begin position="7"/>
        <end position="26"/>
    </location>
</feature>
<dbReference type="RefSeq" id="WP_200250783.1">
    <property type="nucleotide sequence ID" value="NZ_JAENIQ020000005.1"/>
</dbReference>
<feature type="transmembrane region" description="Helical" evidence="1">
    <location>
        <begin position="150"/>
        <end position="167"/>
    </location>
</feature>
<reference evidence="3" key="1">
    <citation type="submission" date="2022-11" db="EMBL/GenBank/DDBJ databases">
        <title>Corynebacterium sp. isolated from Penguins.</title>
        <authorList>
            <person name="Sedlar K."/>
            <person name="Svec P."/>
        </authorList>
    </citation>
    <scope>NUCLEOTIDE SEQUENCE</scope>
    <source>
        <strain evidence="2">P7003</strain>
        <strain evidence="3">P7374</strain>
    </source>
</reference>
<proteinExistence type="predicted"/>
<comment type="caution">
    <text evidence="3">The sequence shown here is derived from an EMBL/GenBank/DDBJ whole genome shotgun (WGS) entry which is preliminary data.</text>
</comment>
<dbReference type="EMBL" id="JAPMKU010000005">
    <property type="protein sequence ID" value="MCX7469274.1"/>
    <property type="molecule type" value="Genomic_DNA"/>
</dbReference>
<sequence length="383" mass="39410">MLATTSTGLIISAMVLFFVDGGALAINDVTRAASIGGVAGLVVIPVAGRLARAYSAKTVYTSTLFIQALVLSSWHVVSAATATTLAIIGFSVCVAAVNATVGSFITELGIPAPDMALTRAALRTISNIGIGCGGLIAGLCLRFGQAGIRTAIALAGLFTLLAFLNAWRTRTVEDGGDGGPGRPITVSGSPYREPRYVGLFLSNGILSTHTEVLTFALPAVVLLWGSDRIDMVGLCTALNALLVILFQMKTTRRAATLRRTTSIAIATTATVVMTVLIAASGHVTTAAGTACIIAAVIALTVGELWQSSVEFDVSYAAAPDDNHQEYQAAYAFGRTLARAAAPVALGWAIVHGDGGWFALGCVYLVAGVVHATLATTITHGSTR</sequence>
<evidence type="ECO:0000313" key="3">
    <source>
        <dbReference type="EMBL" id="MCX7469274.1"/>
    </source>
</evidence>
<dbReference type="SUPFAM" id="SSF103473">
    <property type="entry name" value="MFS general substrate transporter"/>
    <property type="match status" value="1"/>
</dbReference>
<dbReference type="EMBL" id="JAPMKV010000006">
    <property type="protein sequence ID" value="MCX7445603.1"/>
    <property type="molecule type" value="Genomic_DNA"/>
</dbReference>
<feature type="transmembrane region" description="Helical" evidence="1">
    <location>
        <begin position="356"/>
        <end position="377"/>
    </location>
</feature>
<dbReference type="AlphaFoldDB" id="A0A9Q4C9B7"/>
<dbReference type="Gene3D" id="1.20.1250.20">
    <property type="entry name" value="MFS general substrate transporter like domains"/>
    <property type="match status" value="1"/>
</dbReference>
<keyword evidence="1" id="KW-1133">Transmembrane helix</keyword>
<feature type="transmembrane region" description="Helical" evidence="1">
    <location>
        <begin position="125"/>
        <end position="144"/>
    </location>
</feature>
<feature type="transmembrane region" description="Helical" evidence="1">
    <location>
        <begin position="32"/>
        <end position="51"/>
    </location>
</feature>
<keyword evidence="1" id="KW-0812">Transmembrane</keyword>
<evidence type="ECO:0000313" key="4">
    <source>
        <dbReference type="Proteomes" id="UP001071478"/>
    </source>
</evidence>
<organism evidence="3 4">
    <name type="scientific">Corynebacterium pygosceleis</name>
    <dbReference type="NCBI Taxonomy" id="2800406"/>
    <lineage>
        <taxon>Bacteria</taxon>
        <taxon>Bacillati</taxon>
        <taxon>Actinomycetota</taxon>
        <taxon>Actinomycetes</taxon>
        <taxon>Mycobacteriales</taxon>
        <taxon>Corynebacteriaceae</taxon>
        <taxon>Corynebacterium</taxon>
    </lineage>
</organism>
<gene>
    <name evidence="2" type="ORF">OS125_10165</name>
    <name evidence="3" type="ORF">OS129_10365</name>
</gene>
<feature type="transmembrane region" description="Helical" evidence="1">
    <location>
        <begin position="231"/>
        <end position="248"/>
    </location>
</feature>
<evidence type="ECO:0000313" key="2">
    <source>
        <dbReference type="EMBL" id="MCX7445603.1"/>
    </source>
</evidence>